<gene>
    <name evidence="2" type="ORF">ACFO1S_19085</name>
</gene>
<sequence>MLVRLQKLSSELEQLPRVSPRFSIVDSILPELERLHAAGAIAGESEPSAQTSASPASTRSARPARNVFRKISGVVAAGVIVGLLLFSQPDKWLSGGNSNDAAAPSVESNAPRMMKNEAANESSSALRIQDQSGGGEGISSDRFEGAELEQKIMGLADTAPEVGAAPSAGQMPVLTANPALSTDSPDGKWKAVALEGAGTFQVFRNEDDSDVYTSQPREGSLSSFEWNSDSSTLYYTVTDAQGQQSQWQFDIATLTESER</sequence>
<evidence type="ECO:0000256" key="1">
    <source>
        <dbReference type="SAM" id="MobiDB-lite"/>
    </source>
</evidence>
<dbReference type="EMBL" id="JBHSED010000040">
    <property type="protein sequence ID" value="MFC4305539.1"/>
    <property type="molecule type" value="Genomic_DNA"/>
</dbReference>
<name>A0ABV8SD86_9BACL</name>
<proteinExistence type="predicted"/>
<accession>A0ABV8SD86</accession>
<feature type="region of interest" description="Disordered" evidence="1">
    <location>
        <begin position="116"/>
        <end position="141"/>
    </location>
</feature>
<feature type="compositionally biased region" description="Low complexity" evidence="1">
    <location>
        <begin position="47"/>
        <end position="62"/>
    </location>
</feature>
<protein>
    <submittedName>
        <fullName evidence="2">Uncharacterized protein</fullName>
    </submittedName>
</protein>
<comment type="caution">
    <text evidence="2">The sequence shown here is derived from an EMBL/GenBank/DDBJ whole genome shotgun (WGS) entry which is preliminary data.</text>
</comment>
<evidence type="ECO:0000313" key="3">
    <source>
        <dbReference type="Proteomes" id="UP001595755"/>
    </source>
</evidence>
<dbReference type="Proteomes" id="UP001595755">
    <property type="component" value="Unassembled WGS sequence"/>
</dbReference>
<organism evidence="2 3">
    <name type="scientific">Cohnella boryungensis</name>
    <dbReference type="NCBI Taxonomy" id="768479"/>
    <lineage>
        <taxon>Bacteria</taxon>
        <taxon>Bacillati</taxon>
        <taxon>Bacillota</taxon>
        <taxon>Bacilli</taxon>
        <taxon>Bacillales</taxon>
        <taxon>Paenibacillaceae</taxon>
        <taxon>Cohnella</taxon>
    </lineage>
</organism>
<keyword evidence="3" id="KW-1185">Reference proteome</keyword>
<dbReference type="SUPFAM" id="SSF82171">
    <property type="entry name" value="DPP6 N-terminal domain-like"/>
    <property type="match status" value="1"/>
</dbReference>
<evidence type="ECO:0000313" key="2">
    <source>
        <dbReference type="EMBL" id="MFC4305539.1"/>
    </source>
</evidence>
<reference evidence="3" key="1">
    <citation type="journal article" date="2019" name="Int. J. Syst. Evol. Microbiol.">
        <title>The Global Catalogue of Microorganisms (GCM) 10K type strain sequencing project: providing services to taxonomists for standard genome sequencing and annotation.</title>
        <authorList>
            <consortium name="The Broad Institute Genomics Platform"/>
            <consortium name="The Broad Institute Genome Sequencing Center for Infectious Disease"/>
            <person name="Wu L."/>
            <person name="Ma J."/>
        </authorList>
    </citation>
    <scope>NUCLEOTIDE SEQUENCE [LARGE SCALE GENOMIC DNA]</scope>
    <source>
        <strain evidence="3">CGMCC 4.1641</strain>
    </source>
</reference>
<feature type="compositionally biased region" description="Polar residues" evidence="1">
    <location>
        <begin position="119"/>
        <end position="131"/>
    </location>
</feature>
<feature type="region of interest" description="Disordered" evidence="1">
    <location>
        <begin position="41"/>
        <end position="62"/>
    </location>
</feature>